<gene>
    <name evidence="1" type="ORF">SAMN05216167_15613</name>
</gene>
<evidence type="ECO:0000313" key="1">
    <source>
        <dbReference type="EMBL" id="SFF37019.1"/>
    </source>
</evidence>
<organism evidence="1 2">
    <name type="scientific">Spirosoma endophyticum</name>
    <dbReference type="NCBI Taxonomy" id="662367"/>
    <lineage>
        <taxon>Bacteria</taxon>
        <taxon>Pseudomonadati</taxon>
        <taxon>Bacteroidota</taxon>
        <taxon>Cytophagia</taxon>
        <taxon>Cytophagales</taxon>
        <taxon>Cytophagaceae</taxon>
        <taxon>Spirosoma</taxon>
    </lineage>
</organism>
<reference evidence="1 2" key="1">
    <citation type="submission" date="2016-10" db="EMBL/GenBank/DDBJ databases">
        <authorList>
            <person name="de Groot N.N."/>
        </authorList>
    </citation>
    <scope>NUCLEOTIDE SEQUENCE [LARGE SCALE GENOMIC DNA]</scope>
    <source>
        <strain evidence="1 2">DSM 26130</strain>
    </source>
</reference>
<sequence>MKIVLDIPDNKVSFMMELLRSLSFVKAKPLPLGVSNEKALFLAELGEAVEELNDVLAGKTQARDAYELLDEL</sequence>
<dbReference type="Proteomes" id="UP000198598">
    <property type="component" value="Unassembled WGS sequence"/>
</dbReference>
<dbReference type="STRING" id="662367.SAMN05216167_15613"/>
<dbReference type="OrthoDB" id="886540at2"/>
<keyword evidence="2" id="KW-1185">Reference proteome</keyword>
<dbReference type="AlphaFoldDB" id="A0A1I2I3L1"/>
<name>A0A1I2I3L1_9BACT</name>
<accession>A0A1I2I3L1</accession>
<dbReference type="RefSeq" id="WP_093835356.1">
    <property type="nucleotide sequence ID" value="NZ_FOLQ01000056.1"/>
</dbReference>
<evidence type="ECO:0000313" key="2">
    <source>
        <dbReference type="Proteomes" id="UP000198598"/>
    </source>
</evidence>
<protein>
    <submittedName>
        <fullName evidence="1">Uncharacterized protein</fullName>
    </submittedName>
</protein>
<dbReference type="EMBL" id="FOLQ01000056">
    <property type="protein sequence ID" value="SFF37019.1"/>
    <property type="molecule type" value="Genomic_DNA"/>
</dbReference>
<proteinExistence type="predicted"/>